<evidence type="ECO:0000313" key="2">
    <source>
        <dbReference type="EMBL" id="MBZ3925106.1"/>
    </source>
</evidence>
<sequence>MARAVLAVTLMTTSAALFLAGLLSNEKDGDDVADTGARVVASEGGESKEWGGVHDAHGASADQSATTMNCAAFQGAAR</sequence>
<reference evidence="2" key="1">
    <citation type="submission" date="2015-12" db="EMBL/GenBank/DDBJ databases">
        <authorList>
            <person name="Bansal K."/>
            <person name="Midha S."/>
            <person name="Patil P.B."/>
        </authorList>
    </citation>
    <scope>NUCLEOTIDE SEQUENCE</scope>
    <source>
        <strain evidence="2">LMG867</strain>
    </source>
</reference>
<feature type="signal peptide" evidence="1">
    <location>
        <begin position="1"/>
        <end position="19"/>
    </location>
</feature>
<evidence type="ECO:0000313" key="3">
    <source>
        <dbReference type="Proteomes" id="UP000825388"/>
    </source>
</evidence>
<keyword evidence="1" id="KW-0732">Signal</keyword>
<feature type="chain" id="PRO_5044014414" evidence="1">
    <location>
        <begin position="20"/>
        <end position="78"/>
    </location>
</feature>
<gene>
    <name evidence="2" type="ORF">Xseb_14170</name>
</gene>
<dbReference type="Proteomes" id="UP000825388">
    <property type="component" value="Unassembled WGS sequence"/>
</dbReference>
<comment type="caution">
    <text evidence="2">The sequence shown here is derived from an EMBL/GenBank/DDBJ whole genome shotgun (WGS) entry which is preliminary data.</text>
</comment>
<evidence type="ECO:0000256" key="1">
    <source>
        <dbReference type="SAM" id="SignalP"/>
    </source>
</evidence>
<accession>A0AAW4RMT2</accession>
<organism evidence="2 3">
    <name type="scientific">Xanthomonas citri pv. sesbaniae</name>
    <dbReference type="NCBI Taxonomy" id="473425"/>
    <lineage>
        <taxon>Bacteria</taxon>
        <taxon>Pseudomonadati</taxon>
        <taxon>Pseudomonadota</taxon>
        <taxon>Gammaproteobacteria</taxon>
        <taxon>Lysobacterales</taxon>
        <taxon>Lysobacteraceae</taxon>
        <taxon>Xanthomonas</taxon>
    </lineage>
</organism>
<dbReference type="AlphaFoldDB" id="A0AAW4RMT2"/>
<name>A0AAW4RMT2_XANCI</name>
<dbReference type="EMBL" id="LOKL01000121">
    <property type="protein sequence ID" value="MBZ3925106.1"/>
    <property type="molecule type" value="Genomic_DNA"/>
</dbReference>
<proteinExistence type="predicted"/>
<protein>
    <submittedName>
        <fullName evidence="2">Uncharacterized protein</fullName>
    </submittedName>
</protein>